<accession>A0A8I2GTC8</accession>
<gene>
    <name evidence="1" type="ORF">GFL91_13860</name>
</gene>
<dbReference type="Proteomes" id="UP000662259">
    <property type="component" value="Unassembled WGS sequence"/>
</dbReference>
<name>A0A8I2GTC8_RHILV</name>
<evidence type="ECO:0000313" key="2">
    <source>
        <dbReference type="Proteomes" id="UP000662259"/>
    </source>
</evidence>
<protein>
    <submittedName>
        <fullName evidence="1">Uncharacterized protein</fullName>
    </submittedName>
</protein>
<reference evidence="1" key="1">
    <citation type="submission" date="2019-10" db="EMBL/GenBank/DDBJ databases">
        <title>Rhizobium leguminosarum symbiovar viciae collection.</title>
        <authorList>
            <person name="Boivin S."/>
            <person name="Lepetit M."/>
        </authorList>
    </citation>
    <scope>NUCLEOTIDE SEQUENCE</scope>
    <source>
        <strain evidence="1">L143</strain>
    </source>
</reference>
<dbReference type="RefSeq" id="WP_168276290.1">
    <property type="nucleotide sequence ID" value="NZ_WIEZ01000007.1"/>
</dbReference>
<dbReference type="EMBL" id="WIEZ01000007">
    <property type="protein sequence ID" value="NKM46057.1"/>
    <property type="molecule type" value="Genomic_DNA"/>
</dbReference>
<comment type="caution">
    <text evidence="1">The sequence shown here is derived from an EMBL/GenBank/DDBJ whole genome shotgun (WGS) entry which is preliminary data.</text>
</comment>
<organism evidence="1 2">
    <name type="scientific">Rhizobium leguminosarum bv. viciae</name>
    <dbReference type="NCBI Taxonomy" id="387"/>
    <lineage>
        <taxon>Bacteria</taxon>
        <taxon>Pseudomonadati</taxon>
        <taxon>Pseudomonadota</taxon>
        <taxon>Alphaproteobacteria</taxon>
        <taxon>Hyphomicrobiales</taxon>
        <taxon>Rhizobiaceae</taxon>
        <taxon>Rhizobium/Agrobacterium group</taxon>
        <taxon>Rhizobium</taxon>
    </lineage>
</organism>
<proteinExistence type="predicted"/>
<sequence>MAFEKIPARIQVHNLVKSSVGDVPGVARELGRALVKLVITDETDIEGKHILVAATPEDIDLIAGGFIDLLSERKAKVTISCFWNIERQTANGDWFVDLAAQYNDLHPQKPDYAFAVTSSIEKPAGVAANLDRLREFTPKSWAIVVPAASIDARKRLEDELQTRDINGSVIQAAFGLEKSDALTAQITARIIEYLEAEHGQGVNFFVPALIRSRPPMPRPQPPAYSPI</sequence>
<dbReference type="AlphaFoldDB" id="A0A8I2GTC8"/>
<evidence type="ECO:0000313" key="1">
    <source>
        <dbReference type="EMBL" id="NKM46057.1"/>
    </source>
</evidence>